<comment type="caution">
    <text evidence="1">The sequence shown here is derived from an EMBL/GenBank/DDBJ whole genome shotgun (WGS) entry which is preliminary data.</text>
</comment>
<dbReference type="EMBL" id="JACGCI010000185">
    <property type="protein sequence ID" value="KAF6742399.1"/>
    <property type="molecule type" value="Genomic_DNA"/>
</dbReference>
<reference evidence="1 2" key="1">
    <citation type="submission" date="2020-07" db="EMBL/GenBank/DDBJ databases">
        <title>Comparative genomics of pyrophilous fungi reveals a link between fire events and developmental genes.</title>
        <authorList>
            <consortium name="DOE Joint Genome Institute"/>
            <person name="Steindorff A.S."/>
            <person name="Carver A."/>
            <person name="Calhoun S."/>
            <person name="Stillman K."/>
            <person name="Liu H."/>
            <person name="Lipzen A."/>
            <person name="Pangilinan J."/>
            <person name="Labutti K."/>
            <person name="Bruns T.D."/>
            <person name="Grigoriev I.V."/>
        </authorList>
    </citation>
    <scope>NUCLEOTIDE SEQUENCE [LARGE SCALE GENOMIC DNA]</scope>
    <source>
        <strain evidence="1 2">CBS 144469</strain>
    </source>
</reference>
<evidence type="ECO:0000313" key="1">
    <source>
        <dbReference type="EMBL" id="KAF6742399.1"/>
    </source>
</evidence>
<dbReference type="AlphaFoldDB" id="A0A8H6LU83"/>
<protein>
    <submittedName>
        <fullName evidence="1">Uncharacterized protein</fullName>
    </submittedName>
</protein>
<name>A0A8H6LU83_9AGAR</name>
<gene>
    <name evidence="1" type="ORF">DFP72DRAFT_183681</name>
</gene>
<dbReference type="OrthoDB" id="2843794at2759"/>
<sequence length="590" mass="66381">MVKLMSTNFDFVNNARRHANYRFFFPAHQPPPAILPAVADVFSNHLLLSLIIDEFLPSDPTSLPKREDILEGRRQLKSLALTCKATKELALDRLWSHLDSLLPLVKVLPGIQLVDNTYYFRSVPLPAESTFRRYARRLRVLGVIGPPSPVGVDPAGLLLEEPSVSPQVYVLLAGEANGTLLFPNLRKIVIGAEMLDPTAGGAVFPILFSPRVETITFSGEGLVNRLFASHSFPLLADQSSRSLKHLTLENQTGEVSPDIYNTIVRLANLESLDLRLPHATGIQPRLILSLVRALNNLRSLTLDVHFAEHQVADRLFTQDAAHLGLNTESLVSVHLFSRSSHRICGCIPAFLLDQMTHLTIVTSQSIFIHEDAGEQGFDWRAIQRRENLRTLELVVQGHVGCTGNGLLAFAGRARDEFSLDAWTIDFETSIPCVLVGRTTLKSIRVSSRNRTGTYKAMALTCLQCVADEHKGNLQSLATEILPVSMESVISQPPTFIIDQWLKLLHKYNFKSYSNLRTLAIRELPGRRQPPPFSVEDVQRLAQIFDIMFPSLVAIQPFTDVEENDWYWKGRWSEVEKLRKTYKALRFWRTL</sequence>
<dbReference type="Gene3D" id="3.80.10.10">
    <property type="entry name" value="Ribonuclease Inhibitor"/>
    <property type="match status" value="1"/>
</dbReference>
<dbReference type="InterPro" id="IPR032675">
    <property type="entry name" value="LRR_dom_sf"/>
</dbReference>
<dbReference type="Proteomes" id="UP000521943">
    <property type="component" value="Unassembled WGS sequence"/>
</dbReference>
<keyword evidence="2" id="KW-1185">Reference proteome</keyword>
<evidence type="ECO:0000313" key="2">
    <source>
        <dbReference type="Proteomes" id="UP000521943"/>
    </source>
</evidence>
<proteinExistence type="predicted"/>
<accession>A0A8H6LU83</accession>
<organism evidence="1 2">
    <name type="scientific">Ephemerocybe angulata</name>
    <dbReference type="NCBI Taxonomy" id="980116"/>
    <lineage>
        <taxon>Eukaryota</taxon>
        <taxon>Fungi</taxon>
        <taxon>Dikarya</taxon>
        <taxon>Basidiomycota</taxon>
        <taxon>Agaricomycotina</taxon>
        <taxon>Agaricomycetes</taxon>
        <taxon>Agaricomycetidae</taxon>
        <taxon>Agaricales</taxon>
        <taxon>Agaricineae</taxon>
        <taxon>Psathyrellaceae</taxon>
        <taxon>Ephemerocybe</taxon>
    </lineage>
</organism>